<dbReference type="EMBL" id="JAKRVY010000001">
    <property type="protein sequence ID" value="MCL9812574.1"/>
    <property type="molecule type" value="Genomic_DNA"/>
</dbReference>
<dbReference type="SUPFAM" id="SSF46785">
    <property type="entry name" value="Winged helix' DNA-binding domain"/>
    <property type="match status" value="1"/>
</dbReference>
<comment type="caution">
    <text evidence="1">The sequence shown here is derived from an EMBL/GenBank/DDBJ whole genome shotgun (WGS) entry which is preliminary data.</text>
</comment>
<proteinExistence type="predicted"/>
<organism evidence="1 2">
    <name type="scientific">Natranaeroarchaeum aerophilus</name>
    <dbReference type="NCBI Taxonomy" id="2917711"/>
    <lineage>
        <taxon>Archaea</taxon>
        <taxon>Methanobacteriati</taxon>
        <taxon>Methanobacteriota</taxon>
        <taxon>Stenosarchaea group</taxon>
        <taxon>Halobacteria</taxon>
        <taxon>Halobacteriales</taxon>
        <taxon>Natronoarchaeaceae</taxon>
        <taxon>Natranaeroarchaeum</taxon>
    </lineage>
</organism>
<accession>A0AAE3FNY6</accession>
<evidence type="ECO:0000313" key="2">
    <source>
        <dbReference type="Proteomes" id="UP001202674"/>
    </source>
</evidence>
<reference evidence="1 2" key="1">
    <citation type="journal article" date="2022" name="Syst. Appl. Microbiol.">
        <title>Natronocalculus amylovorans gen. nov., sp. nov., and Natranaeroarchaeum aerophilus sp. nov., dominant culturable amylolytic natronoarchaea from hypersaline soda lakes in southwestern Siberia.</title>
        <authorList>
            <person name="Sorokin D.Y."/>
            <person name="Elcheninov A.G."/>
            <person name="Khizhniak T.V."/>
            <person name="Koenen M."/>
            <person name="Bale N.J."/>
            <person name="Damste J.S.S."/>
            <person name="Kublanov I.V."/>
        </authorList>
    </citation>
    <scope>NUCLEOTIDE SEQUENCE [LARGE SCALE GENOMIC DNA]</scope>
    <source>
        <strain evidence="1 2">AArc-St1-1</strain>
    </source>
</reference>
<dbReference type="RefSeq" id="WP_250594391.1">
    <property type="nucleotide sequence ID" value="NZ_JAKRVY010000001.1"/>
</dbReference>
<dbReference type="InterPro" id="IPR036388">
    <property type="entry name" value="WH-like_DNA-bd_sf"/>
</dbReference>
<keyword evidence="2" id="KW-1185">Reference proteome</keyword>
<dbReference type="Proteomes" id="UP001202674">
    <property type="component" value="Unassembled WGS sequence"/>
</dbReference>
<dbReference type="AlphaFoldDB" id="A0AAE3FNY6"/>
<name>A0AAE3FNY6_9EURY</name>
<evidence type="ECO:0000313" key="1">
    <source>
        <dbReference type="EMBL" id="MCL9812574.1"/>
    </source>
</evidence>
<sequence>MTGRHNAAWMKREDERILEYLGSEDMASARLISREAFRQVSAGHVAERLAKLEYAGLVHRVGTTSFELTCEGERYLAGDLDAKHQPRPRRV</sequence>
<dbReference type="InterPro" id="IPR036390">
    <property type="entry name" value="WH_DNA-bd_sf"/>
</dbReference>
<gene>
    <name evidence="1" type="ORF">AArcSt11_02765</name>
</gene>
<dbReference type="Gene3D" id="1.10.10.10">
    <property type="entry name" value="Winged helix-like DNA-binding domain superfamily/Winged helix DNA-binding domain"/>
    <property type="match status" value="1"/>
</dbReference>
<protein>
    <submittedName>
        <fullName evidence="1">Uncharacterized protein</fullName>
    </submittedName>
</protein>